<accession>A0A4Y2U1R0</accession>
<name>A0A4Y2U1R0_ARAVE</name>
<reference evidence="1 2" key="1">
    <citation type="journal article" date="2019" name="Sci. Rep.">
        <title>Orb-weaving spider Araneus ventricosus genome elucidates the spidroin gene catalogue.</title>
        <authorList>
            <person name="Kono N."/>
            <person name="Nakamura H."/>
            <person name="Ohtoshi R."/>
            <person name="Moran D.A.P."/>
            <person name="Shinohara A."/>
            <person name="Yoshida Y."/>
            <person name="Fujiwara M."/>
            <person name="Mori M."/>
            <person name="Tomita M."/>
            <person name="Arakawa K."/>
        </authorList>
    </citation>
    <scope>NUCLEOTIDE SEQUENCE [LARGE SCALE GENOMIC DNA]</scope>
</reference>
<keyword evidence="2" id="KW-1185">Reference proteome</keyword>
<comment type="caution">
    <text evidence="1">The sequence shown here is derived from an EMBL/GenBank/DDBJ whole genome shotgun (WGS) entry which is preliminary data.</text>
</comment>
<protein>
    <submittedName>
        <fullName evidence="1">Uncharacterized protein</fullName>
    </submittedName>
</protein>
<gene>
    <name evidence="1" type="ORF">AVEN_137808_1</name>
</gene>
<dbReference type="EMBL" id="BGPR01032387">
    <property type="protein sequence ID" value="GBO05914.1"/>
    <property type="molecule type" value="Genomic_DNA"/>
</dbReference>
<dbReference type="Proteomes" id="UP000499080">
    <property type="component" value="Unassembled WGS sequence"/>
</dbReference>
<evidence type="ECO:0000313" key="2">
    <source>
        <dbReference type="Proteomes" id="UP000499080"/>
    </source>
</evidence>
<evidence type="ECO:0000313" key="1">
    <source>
        <dbReference type="EMBL" id="GBO05914.1"/>
    </source>
</evidence>
<proteinExistence type="predicted"/>
<dbReference type="AlphaFoldDB" id="A0A4Y2U1R0"/>
<sequence length="145" mass="16125">MAQTCLWQREIFAALAAASVERFEKRQDADPGVVSATEAEISILRSEWNGRYKILGFYGIYMKPARIIPSDIGCPNNTKCNIACQKDPCFNTKGYCVGPDELLCSCGPPHHGTDLPVNVEAKARNDQECERKCAEYRMPMTGKCT</sequence>
<organism evidence="1 2">
    <name type="scientific">Araneus ventricosus</name>
    <name type="common">Orbweaver spider</name>
    <name type="synonym">Epeira ventricosa</name>
    <dbReference type="NCBI Taxonomy" id="182803"/>
    <lineage>
        <taxon>Eukaryota</taxon>
        <taxon>Metazoa</taxon>
        <taxon>Ecdysozoa</taxon>
        <taxon>Arthropoda</taxon>
        <taxon>Chelicerata</taxon>
        <taxon>Arachnida</taxon>
        <taxon>Araneae</taxon>
        <taxon>Araneomorphae</taxon>
        <taxon>Entelegynae</taxon>
        <taxon>Araneoidea</taxon>
        <taxon>Araneidae</taxon>
        <taxon>Araneus</taxon>
    </lineage>
</organism>